<dbReference type="Gene3D" id="3.90.79.10">
    <property type="entry name" value="Nucleoside Triphosphate Pyrophosphohydrolase"/>
    <property type="match status" value="1"/>
</dbReference>
<dbReference type="SUPFAM" id="SSF55811">
    <property type="entry name" value="Nudix"/>
    <property type="match status" value="1"/>
</dbReference>
<dbReference type="InterPro" id="IPR000086">
    <property type="entry name" value="NUDIX_hydrolase_dom"/>
</dbReference>
<dbReference type="CDD" id="cd03424">
    <property type="entry name" value="NUDIX_ADPRase_Nudt5_UGPPase_Nudt14"/>
    <property type="match status" value="1"/>
</dbReference>
<protein>
    <recommendedName>
        <fullName evidence="3">Nudix hydrolase domain-containing protein</fullName>
    </recommendedName>
</protein>
<dbReference type="GO" id="GO:0006753">
    <property type="term" value="P:nucleoside phosphate metabolic process"/>
    <property type="evidence" value="ECO:0007669"/>
    <property type="project" value="TreeGrafter"/>
</dbReference>
<comment type="cofactor">
    <cofactor evidence="1">
        <name>Mg(2+)</name>
        <dbReference type="ChEBI" id="CHEBI:18420"/>
    </cofactor>
</comment>
<organism evidence="4">
    <name type="scientific">Candidatus Methanophaga sp. ANME-1 ERB7</name>
    <dbReference type="NCBI Taxonomy" id="2759913"/>
    <lineage>
        <taxon>Archaea</taxon>
        <taxon>Methanobacteriati</taxon>
        <taxon>Methanobacteriota</taxon>
        <taxon>Stenosarchaea group</taxon>
        <taxon>Methanomicrobia</taxon>
        <taxon>Candidatus Methanophagales</taxon>
        <taxon>Candidatus Methanophagaceae</taxon>
        <taxon>Candidatus Methanophaga</taxon>
    </lineage>
</organism>
<evidence type="ECO:0000313" key="4">
    <source>
        <dbReference type="EMBL" id="QNO54976.1"/>
    </source>
</evidence>
<evidence type="ECO:0000256" key="2">
    <source>
        <dbReference type="ARBA" id="ARBA00022801"/>
    </source>
</evidence>
<sequence>MKSKTIGTKTISEGKFLKLVDINWQDNKNKIRKWEAVERTTGADIVLVIPITNDDKTILIEQFRPPVDRMVIELPAGLCDESESRENATLRELQEETGYQAGKIRKLFTGPVSFGLSSEYLNAFLATNLVFVGKKDGREEKGITVYKIPIETVYEWLDKKETEGLLVDVEIRGLISYIKNILKEVNGKYVGI</sequence>
<gene>
    <name evidence="4" type="ORF">MCEIKFBD_00037</name>
</gene>
<evidence type="ECO:0000259" key="3">
    <source>
        <dbReference type="PROSITE" id="PS51462"/>
    </source>
</evidence>
<reference evidence="4" key="1">
    <citation type="submission" date="2020-06" db="EMBL/GenBank/DDBJ databases">
        <title>Unique genomic features of the anaerobic methanotrophic archaea.</title>
        <authorList>
            <person name="Chadwick G.L."/>
            <person name="Skennerton C.T."/>
            <person name="Laso-Perez R."/>
            <person name="Leu A.O."/>
            <person name="Speth D.R."/>
            <person name="Yu H."/>
            <person name="Morgan-Lang C."/>
            <person name="Hatzenpichler R."/>
            <person name="Goudeau D."/>
            <person name="Malmstrom R."/>
            <person name="Brazelton W.J."/>
            <person name="Woyke T."/>
            <person name="Hallam S.J."/>
            <person name="Tyson G.W."/>
            <person name="Wegener G."/>
            <person name="Boetius A."/>
            <person name="Orphan V."/>
        </authorList>
    </citation>
    <scope>NUCLEOTIDE SEQUENCE</scope>
</reference>
<dbReference type="GO" id="GO:0016787">
    <property type="term" value="F:hydrolase activity"/>
    <property type="evidence" value="ECO:0007669"/>
    <property type="project" value="UniProtKB-KW"/>
</dbReference>
<dbReference type="PANTHER" id="PTHR11839">
    <property type="entry name" value="UDP/ADP-SUGAR PYROPHOSPHATASE"/>
    <property type="match status" value="1"/>
</dbReference>
<accession>A0A7G9Z3Z2</accession>
<evidence type="ECO:0000256" key="1">
    <source>
        <dbReference type="ARBA" id="ARBA00001946"/>
    </source>
</evidence>
<dbReference type="Pfam" id="PF00293">
    <property type="entry name" value="NUDIX"/>
    <property type="match status" value="1"/>
</dbReference>
<keyword evidence="2" id="KW-0378">Hydrolase</keyword>
<proteinExistence type="predicted"/>
<dbReference type="PANTHER" id="PTHR11839:SF18">
    <property type="entry name" value="NUDIX HYDROLASE DOMAIN-CONTAINING PROTEIN"/>
    <property type="match status" value="1"/>
</dbReference>
<dbReference type="InterPro" id="IPR015797">
    <property type="entry name" value="NUDIX_hydrolase-like_dom_sf"/>
</dbReference>
<feature type="domain" description="Nudix hydrolase" evidence="3">
    <location>
        <begin position="38"/>
        <end position="171"/>
    </location>
</feature>
<dbReference type="AlphaFoldDB" id="A0A7G9Z3Z2"/>
<dbReference type="EMBL" id="MT631599">
    <property type="protein sequence ID" value="QNO54976.1"/>
    <property type="molecule type" value="Genomic_DNA"/>
</dbReference>
<name>A0A7G9Z3Z2_9EURY</name>
<dbReference type="GO" id="GO:0019693">
    <property type="term" value="P:ribose phosphate metabolic process"/>
    <property type="evidence" value="ECO:0007669"/>
    <property type="project" value="TreeGrafter"/>
</dbReference>
<dbReference type="PROSITE" id="PS51462">
    <property type="entry name" value="NUDIX"/>
    <property type="match status" value="1"/>
</dbReference>